<dbReference type="EMBL" id="BARS01017311">
    <property type="protein sequence ID" value="GAF96476.1"/>
    <property type="molecule type" value="Genomic_DNA"/>
</dbReference>
<protein>
    <recommendedName>
        <fullName evidence="4">Phosphoribosylformylglycinamidine synthase linker domain-containing protein</fullName>
    </recommendedName>
</protein>
<dbReference type="InterPro" id="IPR041609">
    <property type="entry name" value="PurL_linker"/>
</dbReference>
<keyword evidence="1" id="KW-0436">Ligase</keyword>
<accession>X0UAY1</accession>
<organism evidence="5">
    <name type="scientific">marine sediment metagenome</name>
    <dbReference type="NCBI Taxonomy" id="412755"/>
    <lineage>
        <taxon>unclassified sequences</taxon>
        <taxon>metagenomes</taxon>
        <taxon>ecological metagenomes</taxon>
    </lineage>
</organism>
<evidence type="ECO:0000256" key="2">
    <source>
        <dbReference type="ARBA" id="ARBA00022741"/>
    </source>
</evidence>
<reference evidence="5" key="1">
    <citation type="journal article" date="2014" name="Front. Microbiol.">
        <title>High frequency of phylogenetically diverse reductive dehalogenase-homologous genes in deep subseafloor sedimentary metagenomes.</title>
        <authorList>
            <person name="Kawai M."/>
            <person name="Futagami T."/>
            <person name="Toyoda A."/>
            <person name="Takaki Y."/>
            <person name="Nishi S."/>
            <person name="Hori S."/>
            <person name="Arai W."/>
            <person name="Tsubouchi T."/>
            <person name="Morono Y."/>
            <person name="Uchiyama I."/>
            <person name="Ito T."/>
            <person name="Fujiyama A."/>
            <person name="Inagaki F."/>
            <person name="Takami H."/>
        </authorList>
    </citation>
    <scope>NUCLEOTIDE SEQUENCE</scope>
    <source>
        <strain evidence="5">Expedition CK06-06</strain>
    </source>
</reference>
<dbReference type="InterPro" id="IPR036676">
    <property type="entry name" value="PurM-like_C_sf"/>
</dbReference>
<evidence type="ECO:0000259" key="4">
    <source>
        <dbReference type="Pfam" id="PF18072"/>
    </source>
</evidence>
<evidence type="ECO:0000256" key="3">
    <source>
        <dbReference type="ARBA" id="ARBA00022840"/>
    </source>
</evidence>
<feature type="non-terminal residue" evidence="5">
    <location>
        <position position="85"/>
    </location>
</feature>
<gene>
    <name evidence="5" type="ORF">S01H1_28330</name>
</gene>
<proteinExistence type="predicted"/>
<dbReference type="AlphaFoldDB" id="X0UAY1"/>
<comment type="caution">
    <text evidence="5">The sequence shown here is derived from an EMBL/GenBank/DDBJ whole genome shotgun (WGS) entry which is preliminary data.</text>
</comment>
<dbReference type="InterPro" id="IPR010074">
    <property type="entry name" value="PRibForGlyAmidine_synth_PurL"/>
</dbReference>
<dbReference type="SUPFAM" id="SSF109736">
    <property type="entry name" value="FGAM synthase PurL, linker domain"/>
    <property type="match status" value="1"/>
</dbReference>
<dbReference type="PANTHER" id="PTHR43555">
    <property type="entry name" value="PHOSPHORIBOSYLFORMYLGLYCINAMIDINE SYNTHASE SUBUNIT PURL"/>
    <property type="match status" value="1"/>
</dbReference>
<feature type="domain" description="Phosphoribosylformylglycinamidine synthase linker" evidence="4">
    <location>
        <begin position="12"/>
        <end position="51"/>
    </location>
</feature>
<keyword evidence="2" id="KW-0547">Nucleotide-binding</keyword>
<dbReference type="GO" id="GO:0006189">
    <property type="term" value="P:'de novo' IMP biosynthetic process"/>
    <property type="evidence" value="ECO:0007669"/>
    <property type="project" value="InterPro"/>
</dbReference>
<dbReference type="PANTHER" id="PTHR43555:SF1">
    <property type="entry name" value="PHOSPHORIBOSYLFORMYLGLYCINAMIDINE SYNTHASE SUBUNIT PURL"/>
    <property type="match status" value="1"/>
</dbReference>
<dbReference type="Gene3D" id="3.90.650.10">
    <property type="entry name" value="PurM-like C-terminal domain"/>
    <property type="match status" value="1"/>
</dbReference>
<dbReference type="InterPro" id="IPR036921">
    <property type="entry name" value="PurM-like_N_sf"/>
</dbReference>
<dbReference type="SUPFAM" id="SSF55326">
    <property type="entry name" value="PurM N-terminal domain-like"/>
    <property type="match status" value="1"/>
</dbReference>
<dbReference type="GO" id="GO:0004642">
    <property type="term" value="F:phosphoribosylformylglycinamidine synthase activity"/>
    <property type="evidence" value="ECO:0007669"/>
    <property type="project" value="InterPro"/>
</dbReference>
<sequence>MKTVKITPEVVKEMGLTDEEYNLIKKKIGKEPNFTELGLFSAMWSEHCSYKTSKPVLKLFPTKGKQVLQGPGENAGIVDIGKGYG</sequence>
<evidence type="ECO:0000313" key="5">
    <source>
        <dbReference type="EMBL" id="GAF96476.1"/>
    </source>
</evidence>
<evidence type="ECO:0000256" key="1">
    <source>
        <dbReference type="ARBA" id="ARBA00022598"/>
    </source>
</evidence>
<dbReference type="Gene3D" id="3.30.1330.10">
    <property type="entry name" value="PurM-like, N-terminal domain"/>
    <property type="match status" value="1"/>
</dbReference>
<keyword evidence="3" id="KW-0067">ATP-binding</keyword>
<dbReference type="GO" id="GO:0005524">
    <property type="term" value="F:ATP binding"/>
    <property type="evidence" value="ECO:0007669"/>
    <property type="project" value="UniProtKB-KW"/>
</dbReference>
<dbReference type="Pfam" id="PF18072">
    <property type="entry name" value="FGAR-AT_linker"/>
    <property type="match status" value="1"/>
</dbReference>
<name>X0UAY1_9ZZZZ</name>